<proteinExistence type="predicted"/>
<gene>
    <name evidence="1" type="ORF">PVIIG_05217</name>
</gene>
<dbReference type="AlphaFoldDB" id="A0A0J9S2P7"/>
<sequence length="279" mass="32484">MDIIELREKAYFYIQFDENLKSSDDLYTFYKTNVTYDQEKKQKYEDISLKLLRNLRIFVNNGYKGPQLQEYCTYFYHWLYLRTMGYDADLLISIIFDEFEKKKLPRNKYICPYDTYNKQKDIFKSKNLVKLSYFRFNYENIAGILKEKKYPNYCLCQKYLDECVSTYRTMKASHCSNNQEENNKELCSELTQFSANYFYLTSELPIGKTIPNINTGKREVALLDCPSEEISKLRSGVGPSSGGAGSDEKTLPTALGTMAGATSLLALLYKVNTKIILNV</sequence>
<evidence type="ECO:0000313" key="1">
    <source>
        <dbReference type="EMBL" id="KMZ77020.1"/>
    </source>
</evidence>
<protein>
    <submittedName>
        <fullName evidence="1">Uncharacterized protein</fullName>
    </submittedName>
</protein>
<organism evidence="1 2">
    <name type="scientific">Plasmodium vivax India VII</name>
    <dbReference type="NCBI Taxonomy" id="1077284"/>
    <lineage>
        <taxon>Eukaryota</taxon>
        <taxon>Sar</taxon>
        <taxon>Alveolata</taxon>
        <taxon>Apicomplexa</taxon>
        <taxon>Aconoidasida</taxon>
        <taxon>Haemosporida</taxon>
        <taxon>Plasmodiidae</taxon>
        <taxon>Plasmodium</taxon>
        <taxon>Plasmodium (Plasmodium)</taxon>
    </lineage>
</organism>
<reference evidence="1 2" key="1">
    <citation type="submission" date="2011-08" db="EMBL/GenBank/DDBJ databases">
        <title>The Genome Sequence of Plasmodium vivax India VII.</title>
        <authorList>
            <consortium name="The Broad Institute Genome Sequencing Platform"/>
            <consortium name="The Broad Institute Genome Sequencing Center for Infectious Disease"/>
            <person name="Neafsey D."/>
            <person name="Carlton J."/>
            <person name="Barnwell J."/>
            <person name="Collins W."/>
            <person name="Escalante A."/>
            <person name="Mullikin J."/>
            <person name="Saul A."/>
            <person name="Guigo R."/>
            <person name="Camara F."/>
            <person name="Young S.K."/>
            <person name="Zeng Q."/>
            <person name="Gargeya S."/>
            <person name="Fitzgerald M."/>
            <person name="Haas B."/>
            <person name="Abouelleil A."/>
            <person name="Alvarado L."/>
            <person name="Arachchi H.M."/>
            <person name="Berlin A."/>
            <person name="Brown A."/>
            <person name="Chapman S.B."/>
            <person name="Chen Z."/>
            <person name="Dunbar C."/>
            <person name="Freedman E."/>
            <person name="Gearin G."/>
            <person name="Gellesch M."/>
            <person name="Goldberg J."/>
            <person name="Griggs A."/>
            <person name="Gujja S."/>
            <person name="Heiman D."/>
            <person name="Howarth C."/>
            <person name="Larson L."/>
            <person name="Lui A."/>
            <person name="MacDonald P.J.P."/>
            <person name="Montmayeur A."/>
            <person name="Murphy C."/>
            <person name="Neiman D."/>
            <person name="Pearson M."/>
            <person name="Priest M."/>
            <person name="Roberts A."/>
            <person name="Saif S."/>
            <person name="Shea T."/>
            <person name="Shenoy N."/>
            <person name="Sisk P."/>
            <person name="Stolte C."/>
            <person name="Sykes S."/>
            <person name="Wortman J."/>
            <person name="Nusbaum C."/>
            <person name="Birren B."/>
        </authorList>
    </citation>
    <scope>NUCLEOTIDE SEQUENCE [LARGE SCALE GENOMIC DNA]</scope>
    <source>
        <strain evidence="1 2">India VII</strain>
    </source>
</reference>
<name>A0A0J9S2P7_PLAVI</name>
<dbReference type="Proteomes" id="UP000053562">
    <property type="component" value="Unassembled WGS sequence"/>
</dbReference>
<evidence type="ECO:0000313" key="2">
    <source>
        <dbReference type="Proteomes" id="UP000053562"/>
    </source>
</evidence>
<dbReference type="EMBL" id="KQ234532">
    <property type="protein sequence ID" value="KMZ77020.1"/>
    <property type="molecule type" value="Genomic_DNA"/>
</dbReference>
<accession>A0A0J9S2P7</accession>